<dbReference type="OrthoDB" id="1706657at2759"/>
<dbReference type="CDD" id="cd07961">
    <property type="entry name" value="Anticodon_Ia_Ile_ABEc"/>
    <property type="match status" value="1"/>
</dbReference>
<evidence type="ECO:0000256" key="5">
    <source>
        <dbReference type="ARBA" id="ARBA00022840"/>
    </source>
</evidence>
<evidence type="ECO:0000259" key="13">
    <source>
        <dbReference type="Pfam" id="PF08264"/>
    </source>
</evidence>
<feature type="region of interest" description="Disordered" evidence="11">
    <location>
        <begin position="278"/>
        <end position="313"/>
    </location>
</feature>
<dbReference type="Pfam" id="PF00133">
    <property type="entry name" value="tRNA-synt_1"/>
    <property type="match status" value="1"/>
</dbReference>
<dbReference type="SUPFAM" id="SSF47323">
    <property type="entry name" value="Anticodon-binding domain of a subclass of class I aminoacyl-tRNA synthetases"/>
    <property type="match status" value="1"/>
</dbReference>
<comment type="catalytic activity">
    <reaction evidence="9">
        <text>tRNA(Ile) + L-isoleucine + ATP = L-isoleucyl-tRNA(Ile) + AMP + diphosphate</text>
        <dbReference type="Rhea" id="RHEA:11060"/>
        <dbReference type="Rhea" id="RHEA-COMP:9666"/>
        <dbReference type="Rhea" id="RHEA-COMP:9695"/>
        <dbReference type="ChEBI" id="CHEBI:30616"/>
        <dbReference type="ChEBI" id="CHEBI:33019"/>
        <dbReference type="ChEBI" id="CHEBI:58045"/>
        <dbReference type="ChEBI" id="CHEBI:78442"/>
        <dbReference type="ChEBI" id="CHEBI:78528"/>
        <dbReference type="ChEBI" id="CHEBI:456215"/>
        <dbReference type="EC" id="6.1.1.5"/>
    </reaction>
</comment>
<evidence type="ECO:0000259" key="12">
    <source>
        <dbReference type="Pfam" id="PF00133"/>
    </source>
</evidence>
<keyword evidence="4 10" id="KW-0547">Nucleotide-binding</keyword>
<dbReference type="Gene3D" id="1.10.730.10">
    <property type="entry name" value="Isoleucyl-tRNA Synthetase, Domain 1"/>
    <property type="match status" value="1"/>
</dbReference>
<protein>
    <recommendedName>
        <fullName evidence="2">isoleucine--tRNA ligase</fullName>
        <ecNumber evidence="2">6.1.1.5</ecNumber>
    </recommendedName>
    <alternativeName>
        <fullName evidence="8">Isoleucyl-tRNA synthetase</fullName>
    </alternativeName>
</protein>
<keyword evidence="5 10" id="KW-0067">ATP-binding</keyword>
<dbReference type="STRING" id="307507.A0A2V0PQN0"/>
<dbReference type="InterPro" id="IPR009080">
    <property type="entry name" value="tRNAsynth_Ia_anticodon-bd"/>
</dbReference>
<dbReference type="InterPro" id="IPR014729">
    <property type="entry name" value="Rossmann-like_a/b/a_fold"/>
</dbReference>
<evidence type="ECO:0000313" key="15">
    <source>
        <dbReference type="Proteomes" id="UP000247498"/>
    </source>
</evidence>
<accession>A0A2V0PQN0</accession>
<dbReference type="PANTHER" id="PTHR42780:SF1">
    <property type="entry name" value="ISOLEUCINE--TRNA LIGASE, CYTOPLASMIC"/>
    <property type="match status" value="1"/>
</dbReference>
<feature type="compositionally biased region" description="Low complexity" evidence="11">
    <location>
        <begin position="304"/>
        <end position="313"/>
    </location>
</feature>
<dbReference type="Gene3D" id="3.90.740.10">
    <property type="entry name" value="Valyl/Leucyl/Isoleucyl-tRNA synthetase, editing domain"/>
    <property type="match status" value="1"/>
</dbReference>
<proteinExistence type="inferred from homology"/>
<keyword evidence="15" id="KW-1185">Reference proteome</keyword>
<dbReference type="InterPro" id="IPR002300">
    <property type="entry name" value="aa-tRNA-synth_Ia"/>
</dbReference>
<keyword evidence="6 10" id="KW-0648">Protein biosynthesis</keyword>
<keyword evidence="3 10" id="KW-0436">Ligase</keyword>
<dbReference type="AlphaFoldDB" id="A0A2V0PQN0"/>
<reference evidence="14 15" key="1">
    <citation type="journal article" date="2018" name="Sci. Rep.">
        <title>Raphidocelis subcapitata (=Pseudokirchneriella subcapitata) provides an insight into genome evolution and environmental adaptations in the Sphaeropleales.</title>
        <authorList>
            <person name="Suzuki S."/>
            <person name="Yamaguchi H."/>
            <person name="Nakajima N."/>
            <person name="Kawachi M."/>
        </authorList>
    </citation>
    <scope>NUCLEOTIDE SEQUENCE [LARGE SCALE GENOMIC DNA]</scope>
    <source>
        <strain evidence="14 15">NIES-35</strain>
    </source>
</reference>
<dbReference type="GO" id="GO:0009791">
    <property type="term" value="P:post-embryonic development"/>
    <property type="evidence" value="ECO:0007669"/>
    <property type="project" value="UniProtKB-ARBA"/>
</dbReference>
<dbReference type="InParanoid" id="A0A2V0PQN0"/>
<dbReference type="FunFam" id="3.40.50.620:FF:000133">
    <property type="entry name" value="Isoleucyl-tRNA synthetase, cytoplasmic"/>
    <property type="match status" value="1"/>
</dbReference>
<dbReference type="FunFam" id="3.40.50.620:FF:000023">
    <property type="entry name" value="Isoleucyl-tRNA synthetase,cytoplasmic"/>
    <property type="match status" value="1"/>
</dbReference>
<dbReference type="PROSITE" id="PS00178">
    <property type="entry name" value="AA_TRNA_LIGASE_I"/>
    <property type="match status" value="1"/>
</dbReference>
<dbReference type="InterPro" id="IPR001412">
    <property type="entry name" value="aa-tRNA-synth_I_CS"/>
</dbReference>
<dbReference type="Proteomes" id="UP000247498">
    <property type="component" value="Unassembled WGS sequence"/>
</dbReference>
<evidence type="ECO:0000256" key="1">
    <source>
        <dbReference type="ARBA" id="ARBA00005594"/>
    </source>
</evidence>
<evidence type="ECO:0000256" key="10">
    <source>
        <dbReference type="RuleBase" id="RU363035"/>
    </source>
</evidence>
<evidence type="ECO:0000256" key="2">
    <source>
        <dbReference type="ARBA" id="ARBA00013165"/>
    </source>
</evidence>
<dbReference type="CDD" id="cd00818">
    <property type="entry name" value="IleRS_core"/>
    <property type="match status" value="1"/>
</dbReference>
<dbReference type="GO" id="GO:0048608">
    <property type="term" value="P:reproductive structure development"/>
    <property type="evidence" value="ECO:0007669"/>
    <property type="project" value="UniProtKB-ARBA"/>
</dbReference>
<dbReference type="InterPro" id="IPR033709">
    <property type="entry name" value="Anticodon_Ile_ABEc"/>
</dbReference>
<feature type="domain" description="Aminoacyl-tRNA synthetase class Ia" evidence="12">
    <location>
        <begin position="25"/>
        <end position="702"/>
    </location>
</feature>
<gene>
    <name evidence="14" type="ORF">Rsub_11959</name>
</gene>
<dbReference type="FunCoup" id="A0A2V0PQN0">
    <property type="interactions" value="2126"/>
</dbReference>
<evidence type="ECO:0000256" key="8">
    <source>
        <dbReference type="ARBA" id="ARBA00032665"/>
    </source>
</evidence>
<dbReference type="PRINTS" id="PR00984">
    <property type="entry name" value="TRNASYNTHILE"/>
</dbReference>
<organism evidence="14 15">
    <name type="scientific">Raphidocelis subcapitata</name>
    <dbReference type="NCBI Taxonomy" id="307507"/>
    <lineage>
        <taxon>Eukaryota</taxon>
        <taxon>Viridiplantae</taxon>
        <taxon>Chlorophyta</taxon>
        <taxon>core chlorophytes</taxon>
        <taxon>Chlorophyceae</taxon>
        <taxon>CS clade</taxon>
        <taxon>Sphaeropleales</taxon>
        <taxon>Selenastraceae</taxon>
        <taxon>Raphidocelis</taxon>
    </lineage>
</organism>
<dbReference type="EC" id="6.1.1.5" evidence="2"/>
<evidence type="ECO:0000256" key="6">
    <source>
        <dbReference type="ARBA" id="ARBA00022917"/>
    </source>
</evidence>
<dbReference type="Gene3D" id="3.40.50.620">
    <property type="entry name" value="HUPs"/>
    <property type="match status" value="2"/>
</dbReference>
<dbReference type="EMBL" id="BDRX01000161">
    <property type="protein sequence ID" value="GBF99525.1"/>
    <property type="molecule type" value="Genomic_DNA"/>
</dbReference>
<dbReference type="SUPFAM" id="SSF52374">
    <property type="entry name" value="Nucleotidylyl transferase"/>
    <property type="match status" value="1"/>
</dbReference>
<comment type="caution">
    <text evidence="14">The sequence shown here is derived from an EMBL/GenBank/DDBJ whole genome shotgun (WGS) entry which is preliminary data.</text>
</comment>
<evidence type="ECO:0000256" key="7">
    <source>
        <dbReference type="ARBA" id="ARBA00023146"/>
    </source>
</evidence>
<dbReference type="PANTHER" id="PTHR42780">
    <property type="entry name" value="SOLEUCYL-TRNA SYNTHETASE"/>
    <property type="match status" value="1"/>
</dbReference>
<keyword evidence="7 10" id="KW-0030">Aminoacyl-tRNA synthetase</keyword>
<evidence type="ECO:0000256" key="9">
    <source>
        <dbReference type="ARBA" id="ARBA00048359"/>
    </source>
</evidence>
<feature type="domain" description="Methionyl/Valyl/Leucyl/Isoleucyl-tRNA synthetase anticodon-binding" evidence="13">
    <location>
        <begin position="745"/>
        <end position="895"/>
    </location>
</feature>
<dbReference type="InterPro" id="IPR023586">
    <property type="entry name" value="Ile-tRNA-ligase_type2"/>
</dbReference>
<comment type="similarity">
    <text evidence="1 10">Belongs to the class-I aminoacyl-tRNA synthetase family.</text>
</comment>
<dbReference type="Pfam" id="PF08264">
    <property type="entry name" value="Anticodon_1"/>
    <property type="match status" value="1"/>
</dbReference>
<evidence type="ECO:0000256" key="11">
    <source>
        <dbReference type="SAM" id="MobiDB-lite"/>
    </source>
</evidence>
<evidence type="ECO:0000256" key="4">
    <source>
        <dbReference type="ARBA" id="ARBA00022741"/>
    </source>
</evidence>
<dbReference type="SUPFAM" id="SSF50677">
    <property type="entry name" value="ValRS/IleRS/LeuRS editing domain"/>
    <property type="match status" value="2"/>
</dbReference>
<dbReference type="InterPro" id="IPR009008">
    <property type="entry name" value="Val/Leu/Ile-tRNA-synth_edit"/>
</dbReference>
<name>A0A2V0PQN0_9CHLO</name>
<dbReference type="InterPro" id="IPR013155">
    <property type="entry name" value="M/V/L/I-tRNA-synth_anticd-bd"/>
</dbReference>
<evidence type="ECO:0000313" key="14">
    <source>
        <dbReference type="EMBL" id="GBF99525.1"/>
    </source>
</evidence>
<feature type="compositionally biased region" description="Gly residues" evidence="11">
    <location>
        <begin position="288"/>
        <end position="297"/>
    </location>
</feature>
<dbReference type="InterPro" id="IPR002301">
    <property type="entry name" value="Ile-tRNA-ligase"/>
</dbReference>
<sequence>MAPASKLSQVVEGKEWNWAKEEEKILALWDELDAFKEQLRRTEGKPEFVFFDGPPFATGLPHYGHILAGTLKDIVTRYASCTGHHVIRRFGWDCHGLPVEHEIDKKLEVKSRDDVMAMGIDVYNEECRSIVMRYSKQWEVTVKRLGRWIDFENDYKTLDPSFMESVWWVFSQLHKKGLVYRGFKVMPFSTACSTPLANFEAGLNYKDVSDPAVMVSFPIDGDADGASLVAWTTTPWTLPSNLALCVHPEFGYVKVRNPDTGAVYIVAESRLEALPGAVPKGKKAAPAGNGGGGGGGGKKGKSKGGSSASLASAGGEAAGADGAAAEKGGGKKAAEGGGADAAAADKAGGKKGGDEKSKGQGGGFEVLAKMVGKDLVGLRYEPLFPYFASLKPSGAFVVVADTYVTDDSGTGVVHQAPAFGEDDYRVCIAAGVIEKGEGLPCPVDLNGRFTDEVPDYAGRHVKEADRAIIAAIKAAGRLVDVGVLVHSYPYCWRSDTPLIYRAVPSWFVAVESIKERLLANNALTYWVPAYVKEKRFHNWLEGAHDWAVSRSRFWGTPIPIWMSEDGEEIRVIGSIEELEEASGAKVTDLHRHFIDGLTIPSKTPGNPPLRRVDDVFDCWFESGSMPYGQLHYPFENRELFEANFPADFVAEGLDQTRGWFYTLMVLSTALFDRPAFKNLVCNGLVLAADGKKMSKRLKNYPQHPFQNNQPGSWFLVQNVLRAEQETAAPFDPSAVDLDAADNVLDRWIAAASRSLVSFVRAEMGAYRLYTVVPYLVQFLESLTNVYVRYNRKRLKGGKGPADCAMALATLFDVLLTACKVLSPFTPFLCEVMYQNLRRALPAGEPESVHFCDIPEARPAHEGDARIEASVARMQRVIELGRAIRERQNRPLKAPLARLVVVSADRAFLADIEGELREYVESELNVRSVETCADPLEYAVLKAVPEWQVLGKRLGRDMGRVGEGIKALGAGQLAALEGGGSIEVEGYELGPGDIKVLHEFKPPEGVAAEDIDAAGDGEVLAVLDLRSDPGLIEAGMARELVNRFQRLRKKAGLAPTDAVELYYEQLPSSSSAASFFAAGREADLDGGGKSGGGGGGGEGAEAAAAVSVSALVERQRGYLREALGAPPAPLAEKPEGSAVIAREETTIGGEQGAAFAAVLAAPAGSGTAAAAAAGRVGALAVSR</sequence>
<dbReference type="GO" id="GO:0005524">
    <property type="term" value="F:ATP binding"/>
    <property type="evidence" value="ECO:0007669"/>
    <property type="project" value="UniProtKB-KW"/>
</dbReference>
<dbReference type="Pfam" id="PF19302">
    <property type="entry name" value="DUF5915"/>
    <property type="match status" value="1"/>
</dbReference>
<dbReference type="GO" id="GO:0000049">
    <property type="term" value="F:tRNA binding"/>
    <property type="evidence" value="ECO:0007669"/>
    <property type="project" value="InterPro"/>
</dbReference>
<dbReference type="GO" id="GO:0006428">
    <property type="term" value="P:isoleucyl-tRNA aminoacylation"/>
    <property type="evidence" value="ECO:0007669"/>
    <property type="project" value="InterPro"/>
</dbReference>
<evidence type="ECO:0000256" key="3">
    <source>
        <dbReference type="ARBA" id="ARBA00022598"/>
    </source>
</evidence>
<dbReference type="GO" id="GO:0004822">
    <property type="term" value="F:isoleucine-tRNA ligase activity"/>
    <property type="evidence" value="ECO:0007669"/>
    <property type="project" value="UniProtKB-EC"/>
</dbReference>
<dbReference type="GO" id="GO:0002161">
    <property type="term" value="F:aminoacyl-tRNA deacylase activity"/>
    <property type="evidence" value="ECO:0007669"/>
    <property type="project" value="InterPro"/>
</dbReference>